<dbReference type="Pfam" id="PF13482">
    <property type="entry name" value="RNase_H_2"/>
    <property type="match status" value="1"/>
</dbReference>
<dbReference type="Proteomes" id="UP000265562">
    <property type="component" value="Chromosome"/>
</dbReference>
<keyword evidence="2" id="KW-1185">Reference proteome</keyword>
<dbReference type="OrthoDB" id="9790530at2"/>
<name>A0A385Q0B3_9FIRM</name>
<sequence>MKEIIKNFPNNIKYNLSKICEPKKTLFFDIETTGLSPKNSNLYLIGCISIVEDKIIFKQWFSESLSDETAILQAFYEYAGSFDTLIHFNGDNFDLPYIKECAKQYYLFNPLENYKSIDIYKKIRHLKKPLLLTRMNQKSLEEYLGLYRNDMYDGGTLIKFYYEYVESKNQNILNVLLLHNEEDLLGMLKVVEMLSFIDFFNSSFTFINSFREENVLHLDYISNETLNYNLLLNEEVCIEISDNRMRISVPILKDELKYFFENYKDYYYLIIEDYAIHKSIGEFVDKSVKKKATKQTAYIKQISEYIQCYNSQHIGEIFRKDYKSKEKYMNLAKIDFSNKDFFNEYAVEVLKQFKLLKQ</sequence>
<dbReference type="PANTHER" id="PTHR38462">
    <property type="entry name" value="EXONUCLEASE-LIKE PROTEIN"/>
    <property type="match status" value="1"/>
</dbReference>
<dbReference type="InterPro" id="IPR036397">
    <property type="entry name" value="RNaseH_sf"/>
</dbReference>
<gene>
    <name evidence="1" type="ORF">D4A81_07825</name>
</gene>
<dbReference type="AlphaFoldDB" id="A0A385Q0B3"/>
<accession>A0A385Q0B3</accession>
<dbReference type="EMBL" id="CP032364">
    <property type="protein sequence ID" value="AYA99848.1"/>
    <property type="molecule type" value="Genomic_DNA"/>
</dbReference>
<dbReference type="GO" id="GO:0003676">
    <property type="term" value="F:nucleic acid binding"/>
    <property type="evidence" value="ECO:0007669"/>
    <property type="project" value="InterPro"/>
</dbReference>
<dbReference type="RefSeq" id="WP_111524708.1">
    <property type="nucleotide sequence ID" value="NZ_CP032364.1"/>
</dbReference>
<evidence type="ECO:0000313" key="2">
    <source>
        <dbReference type="Proteomes" id="UP000265562"/>
    </source>
</evidence>
<protein>
    <submittedName>
        <fullName evidence="1">Rnase H family protein</fullName>
    </submittedName>
</protein>
<dbReference type="InterPro" id="IPR038720">
    <property type="entry name" value="YprB_RNase_H-like_dom"/>
</dbReference>
<dbReference type="KEGG" id="lua:D4A81_07825"/>
<dbReference type="PANTHER" id="PTHR38462:SF1">
    <property type="entry name" value="YPRB RIBONUCLEASE H-LIKE DOMAIN-CONTAINING PROTEIN"/>
    <property type="match status" value="1"/>
</dbReference>
<dbReference type="InterPro" id="IPR012337">
    <property type="entry name" value="RNaseH-like_sf"/>
</dbReference>
<dbReference type="SUPFAM" id="SSF53098">
    <property type="entry name" value="Ribonuclease H-like"/>
    <property type="match status" value="1"/>
</dbReference>
<organism evidence="1 2">
    <name type="scientific">Lachnoanaerobaculum umeaense</name>
    <dbReference type="NCBI Taxonomy" id="617123"/>
    <lineage>
        <taxon>Bacteria</taxon>
        <taxon>Bacillati</taxon>
        <taxon>Bacillota</taxon>
        <taxon>Clostridia</taxon>
        <taxon>Lachnospirales</taxon>
        <taxon>Lachnospiraceae</taxon>
        <taxon>Lachnoanaerobaculum</taxon>
    </lineage>
</organism>
<proteinExistence type="predicted"/>
<reference evidence="1 2" key="1">
    <citation type="submission" date="2018-09" db="EMBL/GenBank/DDBJ databases">
        <title>Genome sequencing of Lachnoanaerobaculum umeaense DSM 23576.</title>
        <authorList>
            <person name="Kook J.-K."/>
            <person name="Park S.-N."/>
            <person name="Lim Y.K."/>
        </authorList>
    </citation>
    <scope>NUCLEOTIDE SEQUENCE [LARGE SCALE GENOMIC DNA]</scope>
    <source>
        <strain evidence="2">DSM 23576 \ CCUG 58757</strain>
    </source>
</reference>
<evidence type="ECO:0000313" key="1">
    <source>
        <dbReference type="EMBL" id="AYA99848.1"/>
    </source>
</evidence>
<dbReference type="Gene3D" id="3.30.420.10">
    <property type="entry name" value="Ribonuclease H-like superfamily/Ribonuclease H"/>
    <property type="match status" value="1"/>
</dbReference>